<evidence type="ECO:0000256" key="1">
    <source>
        <dbReference type="ARBA" id="ARBA00023235"/>
    </source>
</evidence>
<keyword evidence="1" id="KW-0413">Isomerase</keyword>
<evidence type="ECO:0000313" key="4">
    <source>
        <dbReference type="EMBL" id="SUZ49195.1"/>
    </source>
</evidence>
<dbReference type="GO" id="GO:0046417">
    <property type="term" value="P:chorismate metabolic process"/>
    <property type="evidence" value="ECO:0007669"/>
    <property type="project" value="InterPro"/>
</dbReference>
<dbReference type="SMART" id="SM00830">
    <property type="entry name" value="CM_2"/>
    <property type="match status" value="1"/>
</dbReference>
<name>A0A381N3U8_9ZZZZ</name>
<proteinExistence type="predicted"/>
<dbReference type="PROSITE" id="PS51168">
    <property type="entry name" value="CHORISMATE_MUT_2"/>
    <property type="match status" value="1"/>
</dbReference>
<feature type="coiled-coil region" evidence="2">
    <location>
        <begin position="2"/>
        <end position="29"/>
    </location>
</feature>
<dbReference type="Gene3D" id="1.20.59.10">
    <property type="entry name" value="Chorismate mutase"/>
    <property type="match status" value="1"/>
</dbReference>
<gene>
    <name evidence="4" type="ORF">METZ01_LOCUS2049</name>
</gene>
<dbReference type="PANTHER" id="PTHR38041">
    <property type="entry name" value="CHORISMATE MUTASE"/>
    <property type="match status" value="1"/>
</dbReference>
<organism evidence="4">
    <name type="scientific">marine metagenome</name>
    <dbReference type="NCBI Taxonomy" id="408172"/>
    <lineage>
        <taxon>unclassified sequences</taxon>
        <taxon>metagenomes</taxon>
        <taxon>ecological metagenomes</taxon>
    </lineage>
</organism>
<accession>A0A381N3U8</accession>
<keyword evidence="2" id="KW-0175">Coiled coil</keyword>
<evidence type="ECO:0000256" key="2">
    <source>
        <dbReference type="SAM" id="Coils"/>
    </source>
</evidence>
<evidence type="ECO:0000259" key="3">
    <source>
        <dbReference type="PROSITE" id="PS51168"/>
    </source>
</evidence>
<dbReference type="AlphaFoldDB" id="A0A381N3U8"/>
<reference evidence="4" key="1">
    <citation type="submission" date="2018-05" db="EMBL/GenBank/DDBJ databases">
        <authorList>
            <person name="Lanie J.A."/>
            <person name="Ng W.-L."/>
            <person name="Kazmierczak K.M."/>
            <person name="Andrzejewski T.M."/>
            <person name="Davidsen T.M."/>
            <person name="Wayne K.J."/>
            <person name="Tettelin H."/>
            <person name="Glass J.I."/>
            <person name="Rusch D."/>
            <person name="Podicherti R."/>
            <person name="Tsui H.-C.T."/>
            <person name="Winkler M.E."/>
        </authorList>
    </citation>
    <scope>NUCLEOTIDE SEQUENCE</scope>
</reference>
<dbReference type="InterPro" id="IPR036263">
    <property type="entry name" value="Chorismate_II_sf"/>
</dbReference>
<dbReference type="EMBL" id="UINC01000108">
    <property type="protein sequence ID" value="SUZ49195.1"/>
    <property type="molecule type" value="Genomic_DNA"/>
</dbReference>
<dbReference type="PANTHER" id="PTHR38041:SF1">
    <property type="entry name" value="CHORISMATE MUTASE"/>
    <property type="match status" value="1"/>
</dbReference>
<dbReference type="Pfam" id="PF01817">
    <property type="entry name" value="CM_2"/>
    <property type="match status" value="1"/>
</dbReference>
<protein>
    <recommendedName>
        <fullName evidence="3">Chorismate mutase domain-containing protein</fullName>
    </recommendedName>
</protein>
<dbReference type="NCBIfam" id="TIGR01807">
    <property type="entry name" value="CM_P2"/>
    <property type="match status" value="1"/>
</dbReference>
<dbReference type="GO" id="GO:0004106">
    <property type="term" value="F:chorismate mutase activity"/>
    <property type="evidence" value="ECO:0007669"/>
    <property type="project" value="InterPro"/>
</dbReference>
<dbReference type="GO" id="GO:0009697">
    <property type="term" value="P:salicylic acid biosynthetic process"/>
    <property type="evidence" value="ECO:0007669"/>
    <property type="project" value="TreeGrafter"/>
</dbReference>
<dbReference type="InterPro" id="IPR002701">
    <property type="entry name" value="CM_II_prokaryot"/>
</dbReference>
<dbReference type="GO" id="GO:0009094">
    <property type="term" value="P:L-phenylalanine biosynthetic process"/>
    <property type="evidence" value="ECO:0007669"/>
    <property type="project" value="InterPro"/>
</dbReference>
<feature type="domain" description="Chorismate mutase" evidence="3">
    <location>
        <begin position="3"/>
        <end position="93"/>
    </location>
</feature>
<dbReference type="InterPro" id="IPR010957">
    <property type="entry name" value="G/b/e-P-prot_chorismate_mutase"/>
</dbReference>
<dbReference type="GO" id="GO:0005737">
    <property type="term" value="C:cytoplasm"/>
    <property type="evidence" value="ECO:0007669"/>
    <property type="project" value="InterPro"/>
</dbReference>
<sequence length="105" mass="11825">MNEKIESQLAALRDRIDELDRILVEILSERAYCALEIGKIKRSNDLAVYQPEREAAVLQHANSINEGPFDSEALERLFKRIIDETRGLEGNGKPIDSEKGTGSQK</sequence>
<dbReference type="InterPro" id="IPR051331">
    <property type="entry name" value="Chorismate_mutase-related"/>
</dbReference>
<dbReference type="InterPro" id="IPR036979">
    <property type="entry name" value="CM_dom_sf"/>
</dbReference>
<dbReference type="SUPFAM" id="SSF48600">
    <property type="entry name" value="Chorismate mutase II"/>
    <property type="match status" value="1"/>
</dbReference>